<evidence type="ECO:0000256" key="4">
    <source>
        <dbReference type="ARBA" id="ARBA00033254"/>
    </source>
</evidence>
<dbReference type="RefSeq" id="NP_492224.1">
    <property type="nucleotide sequence ID" value="NM_059823.4"/>
</dbReference>
<feature type="compositionally biased region" description="Acidic residues" evidence="6">
    <location>
        <begin position="445"/>
        <end position="454"/>
    </location>
</feature>
<evidence type="ECO:0000256" key="3">
    <source>
        <dbReference type="ARBA" id="ARBA00025646"/>
    </source>
</evidence>
<dbReference type="PANTHER" id="PTHR23325">
    <property type="entry name" value="SERUM RESPONSE FACTOR-BINDING"/>
    <property type="match status" value="1"/>
</dbReference>
<protein>
    <recommendedName>
        <fullName evidence="1">Serum response factor-binding protein 1</fullName>
    </recommendedName>
    <alternativeName>
        <fullName evidence="4">SRF-dependent transcription regulation-associated protein</fullName>
    </alternativeName>
</protein>
<comment type="function">
    <text evidence="3">May be involved in regulating transcriptional activation of cardiac genes during the aging process. May play a role in biosynthesis and/or processing of SLC2A4 in adipose cells.</text>
</comment>
<dbReference type="KEGG" id="cel:CELE_F18C12.3"/>
<feature type="domain" description="Bud22" evidence="7">
    <location>
        <begin position="111"/>
        <end position="384"/>
    </location>
</feature>
<evidence type="ECO:0000259" key="7">
    <source>
        <dbReference type="Pfam" id="PF09073"/>
    </source>
</evidence>
<dbReference type="GO" id="GO:0005634">
    <property type="term" value="C:nucleus"/>
    <property type="evidence" value="ECO:0000318"/>
    <property type="project" value="GO_Central"/>
</dbReference>
<evidence type="ECO:0000313" key="8">
    <source>
        <dbReference type="EMBL" id="CAA99833.1"/>
    </source>
</evidence>
<dbReference type="Bgee" id="WBGene00008934">
    <property type="expression patterns" value="Expressed in germ line (C elegans) and 4 other cell types or tissues"/>
</dbReference>
<keyword evidence="11" id="KW-1267">Proteomics identification</keyword>
<feature type="region of interest" description="Disordered" evidence="6">
    <location>
        <begin position="428"/>
        <end position="545"/>
    </location>
</feature>
<dbReference type="OrthoDB" id="3364872at2759"/>
<feature type="region of interest" description="Disordered" evidence="6">
    <location>
        <begin position="244"/>
        <end position="294"/>
    </location>
</feature>
<dbReference type="InParanoid" id="G5EFM7"/>
<evidence type="ECO:0000256" key="5">
    <source>
        <dbReference type="SAM" id="Coils"/>
    </source>
</evidence>
<dbReference type="PANTHER" id="PTHR23325:SF1">
    <property type="entry name" value="SERUM RESPONSE FACTOR-BINDING PROTEIN 1"/>
    <property type="match status" value="1"/>
</dbReference>
<feature type="coiled-coil region" evidence="5">
    <location>
        <begin position="108"/>
        <end position="146"/>
    </location>
</feature>
<sequence length="545" mass="61662">MKKKIIKKKSAAAPASKIPDDFEMPMARVADEDDVAEDYKVVDMSEIAAPIIEFEMPNLVEKSPEEFKNSEVTGEASREVSVKTPKKVTKRVRKSSKTDKTDQIPLTAEKLNNELVALRATCLTAKNQLMSRIVRQKKQLESKKSQKVDGKSKEERDRKIARLVEEILGLKTFDKDSVAKFAALNTKSLAELKINGKTEVAERLMYKLVCQSIIVEKIQSIREKYTEWNKTAAFFMQRLGQQYANKPEKKSKKSTEKKELNIENLEDLNNEDEDSENEKEEEIEENEEDYDQSDIEMLDSDEEEAGEEAAKNRRNLLLGLIGVQEDKNRPSLAPKKRKLVEEEDEEVETVKNQKKMKQIFEKELKSKEVKNPKKSNKSTKKPTKSAPIVKKVEEKKVEENEVSDDESDQKTLVMKVDLSKGGKIAKAQKFSTTAPKSAKIVAPVSEDENDDDESSSFFLPKSGVVAPRKIIPKKPSENVEKVDKRFQKGTQKKSEAVVEKKKGSSKSAVSGEMHPSWIASQLKKKELASAKPCGKKITFGDDEEE</sequence>
<dbReference type="AGR" id="WB:WBGene00008934"/>
<dbReference type="EMBL" id="BX284601">
    <property type="protein sequence ID" value="CAA99833.1"/>
    <property type="molecule type" value="Genomic_DNA"/>
</dbReference>
<feature type="region of interest" description="Disordered" evidence="6">
    <location>
        <begin position="65"/>
        <end position="85"/>
    </location>
</feature>
<dbReference type="STRING" id="6239.F18C12.3.1"/>
<evidence type="ECO:0007829" key="11">
    <source>
        <dbReference type="PeptideAtlas" id="G5EFM7"/>
    </source>
</evidence>
<dbReference type="Pfam" id="PF09073">
    <property type="entry name" value="BUD22"/>
    <property type="match status" value="1"/>
</dbReference>
<feature type="compositionally biased region" description="Basic residues" evidence="6">
    <location>
        <begin position="372"/>
        <end position="383"/>
    </location>
</feature>
<reference evidence="8 9" key="1">
    <citation type="journal article" date="1998" name="Science">
        <title>Genome sequence of the nematode C. elegans: a platform for investigating biology.</title>
        <authorList>
            <consortium name="The C. elegans sequencing consortium"/>
            <person name="Sulson J.E."/>
            <person name="Waterston R."/>
        </authorList>
    </citation>
    <scope>NUCLEOTIDE SEQUENCE [LARGE SCALE GENOMIC DNA]</scope>
    <source>
        <strain evidence="8 9">Bristol N2</strain>
    </source>
</reference>
<feature type="compositionally biased region" description="Basic and acidic residues" evidence="6">
    <location>
        <begin position="474"/>
        <end position="502"/>
    </location>
</feature>
<dbReference type="PaxDb" id="6239-F18C12.3"/>
<dbReference type="GO" id="GO:0030686">
    <property type="term" value="C:90S preribosome"/>
    <property type="evidence" value="ECO:0000318"/>
    <property type="project" value="GO_Central"/>
</dbReference>
<dbReference type="Proteomes" id="UP000001940">
    <property type="component" value="Chromosome I"/>
</dbReference>
<dbReference type="GO" id="GO:0030490">
    <property type="term" value="P:maturation of SSU-rRNA"/>
    <property type="evidence" value="ECO:0000318"/>
    <property type="project" value="GO_Central"/>
</dbReference>
<organism evidence="8 9">
    <name type="scientific">Caenorhabditis elegans</name>
    <dbReference type="NCBI Taxonomy" id="6239"/>
    <lineage>
        <taxon>Eukaryota</taxon>
        <taxon>Metazoa</taxon>
        <taxon>Ecdysozoa</taxon>
        <taxon>Nematoda</taxon>
        <taxon>Chromadorea</taxon>
        <taxon>Rhabditida</taxon>
        <taxon>Rhabditina</taxon>
        <taxon>Rhabditomorpha</taxon>
        <taxon>Rhabditoidea</taxon>
        <taxon>Rhabditidae</taxon>
        <taxon>Peloderinae</taxon>
        <taxon>Caenorhabditis</taxon>
    </lineage>
</organism>
<dbReference type="InterPro" id="IPR015158">
    <property type="entry name" value="Bud22_dom"/>
</dbReference>
<evidence type="ECO:0000256" key="2">
    <source>
        <dbReference type="ARBA" id="ARBA00023054"/>
    </source>
</evidence>
<proteinExistence type="evidence at protein level"/>
<dbReference type="GeneID" id="172595"/>
<dbReference type="FunCoup" id="G5EFM7">
    <property type="interactions" value="97"/>
</dbReference>
<gene>
    <name evidence="8" type="ORF">CELE_F18C12.3</name>
    <name evidence="8 10" type="ORF">F18C12.3</name>
</gene>
<feature type="compositionally biased region" description="Basic and acidic residues" evidence="6">
    <location>
        <begin position="358"/>
        <end position="371"/>
    </location>
</feature>
<keyword evidence="9" id="KW-1185">Reference proteome</keyword>
<dbReference type="WormBase" id="F18C12.3">
    <property type="protein sequence ID" value="CE15869"/>
    <property type="gene ID" value="WBGene00008934"/>
</dbReference>
<dbReference type="InterPro" id="IPR037393">
    <property type="entry name" value="Bud22/SRFB1"/>
</dbReference>
<evidence type="ECO:0000313" key="10">
    <source>
        <dbReference type="WormBase" id="F18C12.3"/>
    </source>
</evidence>
<feature type="compositionally biased region" description="Basic and acidic residues" evidence="6">
    <location>
        <begin position="390"/>
        <end position="399"/>
    </location>
</feature>
<dbReference type="PIR" id="T19172">
    <property type="entry name" value="T19172"/>
</dbReference>
<dbReference type="PeptideAtlas" id="G5EFM7"/>
<dbReference type="AlphaFoldDB" id="G5EFM7"/>
<dbReference type="CTD" id="172595"/>
<evidence type="ECO:0000256" key="6">
    <source>
        <dbReference type="SAM" id="MobiDB-lite"/>
    </source>
</evidence>
<dbReference type="OMA" id="GKWKTPE"/>
<name>G5EFM7_CAEEL</name>
<evidence type="ECO:0000313" key="9">
    <source>
        <dbReference type="Proteomes" id="UP000001940"/>
    </source>
</evidence>
<feature type="compositionally biased region" description="Acidic residues" evidence="6">
    <location>
        <begin position="264"/>
        <end position="294"/>
    </location>
</feature>
<dbReference type="eggNOG" id="ENOG502SEPK">
    <property type="taxonomic scope" value="Eukaryota"/>
</dbReference>
<keyword evidence="2 5" id="KW-0175">Coiled coil</keyword>
<evidence type="ECO:0000256" key="1">
    <source>
        <dbReference type="ARBA" id="ARBA00013459"/>
    </source>
</evidence>
<feature type="region of interest" description="Disordered" evidence="6">
    <location>
        <begin position="320"/>
        <end position="410"/>
    </location>
</feature>
<accession>G5EFM7</accession>
<dbReference type="HOGENOM" id="CLU_483333_0_0_1"/>